<feature type="compositionally biased region" description="Low complexity" evidence="9">
    <location>
        <begin position="878"/>
        <end position="934"/>
    </location>
</feature>
<dbReference type="PRINTS" id="PR01333">
    <property type="entry name" value="2POREKCHANEL"/>
</dbReference>
<feature type="compositionally biased region" description="Basic and acidic residues" evidence="9">
    <location>
        <begin position="811"/>
        <end position="826"/>
    </location>
</feature>
<protein>
    <submittedName>
        <fullName evidence="12">Potassium channel</fullName>
    </submittedName>
</protein>
<keyword evidence="5 8" id="KW-0406">Ion transport</keyword>
<evidence type="ECO:0000256" key="2">
    <source>
        <dbReference type="ARBA" id="ARBA00022448"/>
    </source>
</evidence>
<reference evidence="12" key="1">
    <citation type="journal article" date="2020" name="Fungal Divers.">
        <title>Resolving the Mortierellaceae phylogeny through synthesis of multi-gene phylogenetics and phylogenomics.</title>
        <authorList>
            <person name="Vandepol N."/>
            <person name="Liber J."/>
            <person name="Desiro A."/>
            <person name="Na H."/>
            <person name="Kennedy M."/>
            <person name="Barry K."/>
            <person name="Grigoriev I.V."/>
            <person name="Miller A.N."/>
            <person name="O'Donnell K."/>
            <person name="Stajich J.E."/>
            <person name="Bonito G."/>
        </authorList>
    </citation>
    <scope>NUCLEOTIDE SEQUENCE</scope>
    <source>
        <strain evidence="12">NRRL 2591</strain>
    </source>
</reference>
<comment type="caution">
    <text evidence="12">The sequence shown here is derived from an EMBL/GenBank/DDBJ whole genome shotgun (WGS) entry which is preliminary data.</text>
</comment>
<feature type="region of interest" description="Disordered" evidence="9">
    <location>
        <begin position="1127"/>
        <end position="1173"/>
    </location>
</feature>
<dbReference type="EMBL" id="JAAAXW010000004">
    <property type="protein sequence ID" value="KAF9551499.1"/>
    <property type="molecule type" value="Genomic_DNA"/>
</dbReference>
<dbReference type="GO" id="GO:0005886">
    <property type="term" value="C:plasma membrane"/>
    <property type="evidence" value="ECO:0007669"/>
    <property type="project" value="TreeGrafter"/>
</dbReference>
<dbReference type="Gene3D" id="1.10.287.70">
    <property type="match status" value="2"/>
</dbReference>
<feature type="transmembrane region" description="Helical" evidence="10">
    <location>
        <begin position="423"/>
        <end position="442"/>
    </location>
</feature>
<evidence type="ECO:0000256" key="4">
    <source>
        <dbReference type="ARBA" id="ARBA00022989"/>
    </source>
</evidence>
<feature type="transmembrane region" description="Helical" evidence="10">
    <location>
        <begin position="201"/>
        <end position="221"/>
    </location>
</feature>
<feature type="region of interest" description="Disordered" evidence="9">
    <location>
        <begin position="810"/>
        <end position="843"/>
    </location>
</feature>
<feature type="transmembrane region" description="Helical" evidence="10">
    <location>
        <begin position="294"/>
        <end position="313"/>
    </location>
</feature>
<keyword evidence="3 8" id="KW-0812">Transmembrane</keyword>
<evidence type="ECO:0000259" key="11">
    <source>
        <dbReference type="Pfam" id="PF07885"/>
    </source>
</evidence>
<gene>
    <name evidence="12" type="primary">TOK1_1</name>
    <name evidence="12" type="ORF">EC957_008168</name>
</gene>
<dbReference type="InterPro" id="IPR003280">
    <property type="entry name" value="2pore_dom_K_chnl"/>
</dbReference>
<feature type="region of interest" description="Disordered" evidence="9">
    <location>
        <begin position="1"/>
        <end position="41"/>
    </location>
</feature>
<dbReference type="GO" id="GO:0030322">
    <property type="term" value="P:stabilization of membrane potential"/>
    <property type="evidence" value="ECO:0007669"/>
    <property type="project" value="TreeGrafter"/>
</dbReference>
<evidence type="ECO:0000256" key="1">
    <source>
        <dbReference type="ARBA" id="ARBA00004141"/>
    </source>
</evidence>
<feature type="compositionally biased region" description="Low complexity" evidence="9">
    <location>
        <begin position="119"/>
        <end position="133"/>
    </location>
</feature>
<feature type="region of interest" description="Disordered" evidence="9">
    <location>
        <begin position="856"/>
        <end position="953"/>
    </location>
</feature>
<feature type="transmembrane region" description="Helical" evidence="10">
    <location>
        <begin position="227"/>
        <end position="243"/>
    </location>
</feature>
<feature type="transmembrane region" description="Helical" evidence="10">
    <location>
        <begin position="448"/>
        <end position="467"/>
    </location>
</feature>
<evidence type="ECO:0000313" key="12">
    <source>
        <dbReference type="EMBL" id="KAF9551499.1"/>
    </source>
</evidence>
<keyword evidence="13" id="KW-1185">Reference proteome</keyword>
<comment type="similarity">
    <text evidence="8">Belongs to the two pore domain potassium channel (TC 1.A.1.8) family.</text>
</comment>
<keyword evidence="2 8" id="KW-0813">Transport</keyword>
<feature type="compositionally biased region" description="Low complexity" evidence="9">
    <location>
        <begin position="1140"/>
        <end position="1149"/>
    </location>
</feature>
<evidence type="ECO:0000256" key="7">
    <source>
        <dbReference type="ARBA" id="ARBA00023303"/>
    </source>
</evidence>
<organism evidence="12 13">
    <name type="scientific">Mortierella hygrophila</name>
    <dbReference type="NCBI Taxonomy" id="979708"/>
    <lineage>
        <taxon>Eukaryota</taxon>
        <taxon>Fungi</taxon>
        <taxon>Fungi incertae sedis</taxon>
        <taxon>Mucoromycota</taxon>
        <taxon>Mortierellomycotina</taxon>
        <taxon>Mortierellomycetes</taxon>
        <taxon>Mortierellales</taxon>
        <taxon>Mortierellaceae</taxon>
        <taxon>Mortierella</taxon>
    </lineage>
</organism>
<dbReference type="Pfam" id="PF07885">
    <property type="entry name" value="Ion_trans_2"/>
    <property type="match status" value="2"/>
</dbReference>
<evidence type="ECO:0000256" key="3">
    <source>
        <dbReference type="ARBA" id="ARBA00022692"/>
    </source>
</evidence>
<dbReference type="PANTHER" id="PTHR11003">
    <property type="entry name" value="POTASSIUM CHANNEL, SUBFAMILY K"/>
    <property type="match status" value="1"/>
</dbReference>
<dbReference type="SUPFAM" id="SSF81324">
    <property type="entry name" value="Voltage-gated potassium channels"/>
    <property type="match status" value="2"/>
</dbReference>
<feature type="domain" description="Potassium channel" evidence="11">
    <location>
        <begin position="431"/>
        <end position="502"/>
    </location>
</feature>
<feature type="region of interest" description="Disordered" evidence="9">
    <location>
        <begin position="68"/>
        <end position="146"/>
    </location>
</feature>
<feature type="transmembrane region" description="Helical" evidence="10">
    <location>
        <begin position="344"/>
        <end position="366"/>
    </location>
</feature>
<feature type="transmembrane region" description="Helical" evidence="10">
    <location>
        <begin position="479"/>
        <end position="498"/>
    </location>
</feature>
<dbReference type="InterPro" id="IPR013099">
    <property type="entry name" value="K_chnl_dom"/>
</dbReference>
<feature type="domain" description="Potassium channel" evidence="11">
    <location>
        <begin position="301"/>
        <end position="372"/>
    </location>
</feature>
<evidence type="ECO:0000256" key="8">
    <source>
        <dbReference type="RuleBase" id="RU003857"/>
    </source>
</evidence>
<evidence type="ECO:0000313" key="13">
    <source>
        <dbReference type="Proteomes" id="UP000723463"/>
    </source>
</evidence>
<evidence type="ECO:0000256" key="10">
    <source>
        <dbReference type="SAM" id="Phobius"/>
    </source>
</evidence>
<feature type="region of interest" description="Disordered" evidence="9">
    <location>
        <begin position="595"/>
        <end position="652"/>
    </location>
</feature>
<feature type="transmembrane region" description="Helical" evidence="10">
    <location>
        <begin position="255"/>
        <end position="274"/>
    </location>
</feature>
<feature type="compositionally biased region" description="Low complexity" evidence="9">
    <location>
        <begin position="627"/>
        <end position="639"/>
    </location>
</feature>
<keyword evidence="4 10" id="KW-1133">Transmembrane helix</keyword>
<sequence>MPTPPLRHPPSFPLTSLSLANKGEQSPAASNITSGSSKPLIRPILHDGHRLVDSADFGSEAYEDEKNDIRLSSSVSARRDPRSPKRGNNHNNDNDNKNVAHQRSDNTTLRGGRGRDLNPPESSSNSTTSPDSTLGPPVDVHHPRPKLSQVGPHIAIATIQSYNILTVVRAVADPTWMVLKSSNDKIGKDDSDHLGHIDKSVTIFLALAITCAFLSCIGFSLRIMDRLTWIPGLSLAAILHYHIHNKLPPGAQYSHGFLSCILTIILSCLVTILLTIDWVRGFPSPGLTIALKELIISSFLMTTVIIIGAATYTKLEGWSFDNAVNFCIVSFSTIGYGNVSPQTIAGRVIFFFYAIIGISAVGYFIVSLRNAVLEQFQWRLLERFSKPAHISRVQTRMSTKDMSFPLARFEEEQQVKRMVKRNMIIRMSIIWIVLWFGGAGVFCLFEEWSYLDALYFCFVTLTTVGFGDMVPAEPGSIEFWNIYVFLGLTVFAYILSLFSATMASHIHLVDDGEGDEEDEGMYGWEQCEDPNNQFLGWNGTLGLEGLRWAQTQQSFKVNQGQNVADGAGQRSSMLGQEVKNDRAKGLQRFRFWNSGGGGGGGFSGRGASVSPLEDQQVSRHPLDGMDQQPQQPLPQQQQQARPKPIRRRSTGRVLMVPAKERKQMLEAEYYATHGGPPADPTNSAATAGPAIEVGTGTTASSPSRNAGGAMTMTTTPATIMFVDKFGYPHQRVIGRQMSYIPEGIQASKVTTPVDPAAAGSSTVATATAVATTTTGGSHLGDQQQQQGYIYSTKGYYDALAKRHGTFAAIQQKHDHEHRPDASHMHGYDGGQGQGRPSTPIQDQYHHYDEDNTVQTGALEHQPTVRFESPRTRSGNGGTSTPQQRTTPQRSPQQQQKQRQQQPWQWQQQNHYQHPHQYQNHPLSTSPFNTSSSPSAMLALQPGSGSSGGSEGLRMPWPTVEDNDYELDYDYHMTAATSDAFARYLDLDHTRQSHSSDVTKVGSPSVDIHMVQYPFFVDDEGAIKDERTSFSATPQQPQQQQQKFDGGGCGGASGVMGTKTGMQTPPSSRATMNANRGNGHYCTSDGSGGGGENYVVPMNKTRNSEDLPAFAMDVDLNREGAATTLAQTDGDVVPSSPQSPPSQAAAAAAAMKHQPSSRMSPPPSFKAKSSSSNVPRITTAMVVGPDLEVEVGPFGEQHQW</sequence>
<evidence type="ECO:0000256" key="9">
    <source>
        <dbReference type="SAM" id="MobiDB-lite"/>
    </source>
</evidence>
<feature type="region of interest" description="Disordered" evidence="9">
    <location>
        <begin position="1028"/>
        <end position="1047"/>
    </location>
</feature>
<dbReference type="AlphaFoldDB" id="A0A9P6FIH9"/>
<evidence type="ECO:0000256" key="5">
    <source>
        <dbReference type="ARBA" id="ARBA00023065"/>
    </source>
</evidence>
<feature type="compositionally biased region" description="Basic and acidic residues" evidence="9">
    <location>
        <begin position="92"/>
        <end position="104"/>
    </location>
</feature>
<name>A0A9P6FIH9_9FUNG</name>
<dbReference type="GO" id="GO:0015271">
    <property type="term" value="F:outward rectifier potassium channel activity"/>
    <property type="evidence" value="ECO:0007669"/>
    <property type="project" value="TreeGrafter"/>
</dbReference>
<accession>A0A9P6FIH9</accession>
<comment type="subcellular location">
    <subcellularLocation>
        <location evidence="1">Membrane</location>
        <topology evidence="1">Multi-pass membrane protein</topology>
    </subcellularLocation>
</comment>
<dbReference type="GO" id="GO:0022841">
    <property type="term" value="F:potassium ion leak channel activity"/>
    <property type="evidence" value="ECO:0007669"/>
    <property type="project" value="TreeGrafter"/>
</dbReference>
<keyword evidence="6 10" id="KW-0472">Membrane</keyword>
<keyword evidence="7 8" id="KW-0407">Ion channel</keyword>
<feature type="compositionally biased region" description="Pro residues" evidence="9">
    <location>
        <begin position="1"/>
        <end position="12"/>
    </location>
</feature>
<dbReference type="Proteomes" id="UP000723463">
    <property type="component" value="Unassembled WGS sequence"/>
</dbReference>
<feature type="compositionally biased region" description="Polar residues" evidence="9">
    <location>
        <begin position="13"/>
        <end position="37"/>
    </location>
</feature>
<dbReference type="PANTHER" id="PTHR11003:SF291">
    <property type="entry name" value="IP11374P"/>
    <property type="match status" value="1"/>
</dbReference>
<proteinExistence type="inferred from homology"/>
<evidence type="ECO:0000256" key="6">
    <source>
        <dbReference type="ARBA" id="ARBA00023136"/>
    </source>
</evidence>
<feature type="compositionally biased region" description="Gly residues" evidence="9">
    <location>
        <begin position="595"/>
        <end position="604"/>
    </location>
</feature>